<protein>
    <submittedName>
        <fullName evidence="1">Uncharacterized protein</fullName>
    </submittedName>
</protein>
<dbReference type="RefSeq" id="WP_109742004.1">
    <property type="nucleotide sequence ID" value="NZ_QGGO01000005.1"/>
</dbReference>
<gene>
    <name evidence="1" type="ORF">LV89_01243</name>
</gene>
<keyword evidence="2" id="KW-1185">Reference proteome</keyword>
<dbReference type="Proteomes" id="UP000245489">
    <property type="component" value="Unassembled WGS sequence"/>
</dbReference>
<dbReference type="AlphaFoldDB" id="A0A316EE02"/>
<evidence type="ECO:0000313" key="1">
    <source>
        <dbReference type="EMBL" id="PWK27836.1"/>
    </source>
</evidence>
<sequence>MSNYSENLEKIESLVTRNQANIQTINQTTFWIADEKQIDGSNQIKIQNSSTLNWLKVSQNQGENCSIFPVDGIQGVFQSTGLPVKNTNQFIFEWKNEHGIENKTPGDCDCLIVSDKLHFLEFKADATSQTIQQIDNNRNKAEAQLAKTLCSFREQLNDDNLKSICVLVVPKFFSYPNFKASSSRKIKFLKLYKCELKEITTDGNSEHQL</sequence>
<proteinExistence type="predicted"/>
<reference evidence="1 2" key="1">
    <citation type="submission" date="2018-05" db="EMBL/GenBank/DDBJ databases">
        <title>Genomic Encyclopedia of Archaeal and Bacterial Type Strains, Phase II (KMG-II): from individual species to whole genera.</title>
        <authorList>
            <person name="Goeker M."/>
        </authorList>
    </citation>
    <scope>NUCLEOTIDE SEQUENCE [LARGE SCALE GENOMIC DNA]</scope>
    <source>
        <strain evidence="1 2">DSM 22214</strain>
    </source>
</reference>
<dbReference type="EMBL" id="QGGO01000005">
    <property type="protein sequence ID" value="PWK27836.1"/>
    <property type="molecule type" value="Genomic_DNA"/>
</dbReference>
<comment type="caution">
    <text evidence="1">The sequence shown here is derived from an EMBL/GenBank/DDBJ whole genome shotgun (WGS) entry which is preliminary data.</text>
</comment>
<accession>A0A316EE02</accession>
<organism evidence="1 2">
    <name type="scientific">Arcicella aurantiaca</name>
    <dbReference type="NCBI Taxonomy" id="591202"/>
    <lineage>
        <taxon>Bacteria</taxon>
        <taxon>Pseudomonadati</taxon>
        <taxon>Bacteroidota</taxon>
        <taxon>Cytophagia</taxon>
        <taxon>Cytophagales</taxon>
        <taxon>Flectobacillaceae</taxon>
        <taxon>Arcicella</taxon>
    </lineage>
</organism>
<name>A0A316EE02_9BACT</name>
<evidence type="ECO:0000313" key="2">
    <source>
        <dbReference type="Proteomes" id="UP000245489"/>
    </source>
</evidence>